<accession>A0ABV5LWQ7</accession>
<dbReference type="EMBL" id="JBHMDM010000007">
    <property type="protein sequence ID" value="MFB9378528.1"/>
    <property type="molecule type" value="Genomic_DNA"/>
</dbReference>
<dbReference type="InterPro" id="IPR036425">
    <property type="entry name" value="MoaB/Mog-like_dom_sf"/>
</dbReference>
<dbReference type="InterPro" id="IPR008284">
    <property type="entry name" value="MoCF_biosynth_CS"/>
</dbReference>
<evidence type="ECO:0000313" key="5">
    <source>
        <dbReference type="Proteomes" id="UP001589748"/>
    </source>
</evidence>
<sequence length="173" mass="16957">MPDRGGRHRSALVVTVSNRASAGVYADTSGPVVVEGLAGLGFVVDGPLVVPDGDPVEATLRDAVAAGYDVVVTNGGTGLTAADLTPERTAAVLDREIPGVAEAIRAAGVAAGVPTAVLSRGLAGVAGRTLIVNLPGSRGGARDGVAVLAGFLTHAVDQLHGGDHPQPPAGAHG</sequence>
<evidence type="ECO:0000256" key="2">
    <source>
        <dbReference type="ARBA" id="ARBA00023150"/>
    </source>
</evidence>
<dbReference type="SMART" id="SM00852">
    <property type="entry name" value="MoCF_biosynth"/>
    <property type="match status" value="1"/>
</dbReference>
<dbReference type="RefSeq" id="WP_380136823.1">
    <property type="nucleotide sequence ID" value="NZ_JBHLUI010000008.1"/>
</dbReference>
<protein>
    <submittedName>
        <fullName evidence="4">Molybdenum cofactor biosynthesis protein B</fullName>
    </submittedName>
</protein>
<gene>
    <name evidence="4" type="ORF">ACFFVI_16305</name>
</gene>
<organism evidence="4 5">
    <name type="scientific">Kineococcus gynurae</name>
    <dbReference type="NCBI Taxonomy" id="452979"/>
    <lineage>
        <taxon>Bacteria</taxon>
        <taxon>Bacillati</taxon>
        <taxon>Actinomycetota</taxon>
        <taxon>Actinomycetes</taxon>
        <taxon>Kineosporiales</taxon>
        <taxon>Kineosporiaceae</taxon>
        <taxon>Kineococcus</taxon>
    </lineage>
</organism>
<dbReference type="PANTHER" id="PTHR43764">
    <property type="entry name" value="MOLYBDENUM COFACTOR BIOSYNTHESIS"/>
    <property type="match status" value="1"/>
</dbReference>
<dbReference type="PROSITE" id="PS01078">
    <property type="entry name" value="MOCF_BIOSYNTHESIS_1"/>
    <property type="match status" value="1"/>
</dbReference>
<dbReference type="PANTHER" id="PTHR43764:SF1">
    <property type="entry name" value="MOLYBDOPTERIN MOLYBDOTRANSFERASE"/>
    <property type="match status" value="1"/>
</dbReference>
<comment type="pathway">
    <text evidence="1">Cofactor biosynthesis; molybdopterin biosynthesis.</text>
</comment>
<feature type="domain" description="MoaB/Mog" evidence="3">
    <location>
        <begin position="12"/>
        <end position="155"/>
    </location>
</feature>
<comment type="caution">
    <text evidence="4">The sequence shown here is derived from an EMBL/GenBank/DDBJ whole genome shotgun (WGS) entry which is preliminary data.</text>
</comment>
<evidence type="ECO:0000256" key="1">
    <source>
        <dbReference type="ARBA" id="ARBA00005046"/>
    </source>
</evidence>
<proteinExistence type="predicted"/>
<evidence type="ECO:0000259" key="3">
    <source>
        <dbReference type="SMART" id="SM00852"/>
    </source>
</evidence>
<dbReference type="InterPro" id="IPR001453">
    <property type="entry name" value="MoaB/Mog_dom"/>
</dbReference>
<evidence type="ECO:0000313" key="4">
    <source>
        <dbReference type="EMBL" id="MFB9378528.1"/>
    </source>
</evidence>
<dbReference type="CDD" id="cd00886">
    <property type="entry name" value="MogA_MoaB"/>
    <property type="match status" value="1"/>
</dbReference>
<keyword evidence="2" id="KW-0501">Molybdenum cofactor biosynthesis</keyword>
<name>A0ABV5LWQ7_9ACTN</name>
<dbReference type="Pfam" id="PF00994">
    <property type="entry name" value="MoCF_biosynth"/>
    <property type="match status" value="1"/>
</dbReference>
<dbReference type="InterPro" id="IPR051920">
    <property type="entry name" value="MPT_Adenylyltrnsfr/MoaC-Rel"/>
</dbReference>
<dbReference type="SUPFAM" id="SSF53218">
    <property type="entry name" value="Molybdenum cofactor biosynthesis proteins"/>
    <property type="match status" value="1"/>
</dbReference>
<dbReference type="NCBIfam" id="TIGR00177">
    <property type="entry name" value="molyb_syn"/>
    <property type="match status" value="1"/>
</dbReference>
<reference evidence="4 5" key="1">
    <citation type="submission" date="2024-09" db="EMBL/GenBank/DDBJ databases">
        <authorList>
            <person name="Sun Q."/>
            <person name="Mori K."/>
        </authorList>
    </citation>
    <scope>NUCLEOTIDE SEQUENCE [LARGE SCALE GENOMIC DNA]</scope>
    <source>
        <strain evidence="4 5">TISTR 1856</strain>
    </source>
</reference>
<keyword evidence="5" id="KW-1185">Reference proteome</keyword>
<dbReference type="Gene3D" id="3.40.980.10">
    <property type="entry name" value="MoaB/Mog-like domain"/>
    <property type="match status" value="1"/>
</dbReference>
<dbReference type="Proteomes" id="UP001589748">
    <property type="component" value="Unassembled WGS sequence"/>
</dbReference>